<evidence type="ECO:0000256" key="4">
    <source>
        <dbReference type="PROSITE-ProRule" id="PRU10141"/>
    </source>
</evidence>
<dbReference type="GO" id="GO:0004672">
    <property type="term" value="F:protein kinase activity"/>
    <property type="evidence" value="ECO:0007669"/>
    <property type="project" value="InterPro"/>
</dbReference>
<dbReference type="EMBL" id="SWLB01000008">
    <property type="protein sequence ID" value="KAF3335482.1"/>
    <property type="molecule type" value="Genomic_DNA"/>
</dbReference>
<feature type="domain" description="Protein kinase" evidence="7">
    <location>
        <begin position="52"/>
        <end position="302"/>
    </location>
</feature>
<evidence type="ECO:0000256" key="3">
    <source>
        <dbReference type="ARBA" id="ARBA00022840"/>
    </source>
</evidence>
<feature type="region of interest" description="Disordered" evidence="5">
    <location>
        <begin position="280"/>
        <end position="302"/>
    </location>
</feature>
<organism evidence="8 9">
    <name type="scientific">Carex littledalei</name>
    <dbReference type="NCBI Taxonomy" id="544730"/>
    <lineage>
        <taxon>Eukaryota</taxon>
        <taxon>Viridiplantae</taxon>
        <taxon>Streptophyta</taxon>
        <taxon>Embryophyta</taxon>
        <taxon>Tracheophyta</taxon>
        <taxon>Spermatophyta</taxon>
        <taxon>Magnoliopsida</taxon>
        <taxon>Liliopsida</taxon>
        <taxon>Poales</taxon>
        <taxon>Cyperaceae</taxon>
        <taxon>Cyperoideae</taxon>
        <taxon>Cariceae</taxon>
        <taxon>Carex</taxon>
        <taxon>Carex subgen. Euthyceras</taxon>
    </lineage>
</organism>
<feature type="transmembrane region" description="Helical" evidence="6">
    <location>
        <begin position="6"/>
        <end position="31"/>
    </location>
</feature>
<keyword evidence="8" id="KW-0418">Kinase</keyword>
<dbReference type="PANTHER" id="PTHR45631">
    <property type="entry name" value="OS07G0107800 PROTEIN-RELATED"/>
    <property type="match status" value="1"/>
</dbReference>
<keyword evidence="9" id="KW-1185">Reference proteome</keyword>
<accession>A0A833RCD5</accession>
<dbReference type="PROSITE" id="PS50011">
    <property type="entry name" value="PROTEIN_KINASE_DOM"/>
    <property type="match status" value="1"/>
</dbReference>
<evidence type="ECO:0000256" key="5">
    <source>
        <dbReference type="SAM" id="MobiDB-lite"/>
    </source>
</evidence>
<dbReference type="SUPFAM" id="SSF56112">
    <property type="entry name" value="Protein kinase-like (PK-like)"/>
    <property type="match status" value="1"/>
</dbReference>
<feature type="binding site" evidence="4">
    <location>
        <position position="80"/>
    </location>
    <ligand>
        <name>ATP</name>
        <dbReference type="ChEBI" id="CHEBI:30616"/>
    </ligand>
</feature>
<gene>
    <name evidence="8" type="ORF">FCM35_KLT19989</name>
</gene>
<evidence type="ECO:0000256" key="1">
    <source>
        <dbReference type="ARBA" id="ARBA00022679"/>
    </source>
</evidence>
<dbReference type="PROSITE" id="PS00107">
    <property type="entry name" value="PROTEIN_KINASE_ATP"/>
    <property type="match status" value="1"/>
</dbReference>
<keyword evidence="2 4" id="KW-0547">Nucleotide-binding</keyword>
<dbReference type="PANTHER" id="PTHR45631:SF202">
    <property type="entry name" value="SENESCENCE-INDUCED RECEPTOR-LIKE SERINE_THREONINE-PROTEIN KINASE"/>
    <property type="match status" value="1"/>
</dbReference>
<dbReference type="Gene3D" id="1.10.510.10">
    <property type="entry name" value="Transferase(Phosphotransferase) domain 1"/>
    <property type="match status" value="1"/>
</dbReference>
<protein>
    <submittedName>
        <fullName evidence="8">Leucine-rich repeat receptor-like serine/threonine-protein kinase</fullName>
    </submittedName>
</protein>
<dbReference type="Gene3D" id="3.30.200.20">
    <property type="entry name" value="Phosphorylase Kinase, domain 1"/>
    <property type="match status" value="1"/>
</dbReference>
<evidence type="ECO:0000259" key="7">
    <source>
        <dbReference type="PROSITE" id="PS50011"/>
    </source>
</evidence>
<keyword evidence="3 4" id="KW-0067">ATP-binding</keyword>
<reference evidence="8" key="1">
    <citation type="submission" date="2020-01" db="EMBL/GenBank/DDBJ databases">
        <title>Genome sequence of Kobresia littledalei, the first chromosome-level genome in the family Cyperaceae.</title>
        <authorList>
            <person name="Qu G."/>
        </authorList>
    </citation>
    <scope>NUCLEOTIDE SEQUENCE</scope>
    <source>
        <strain evidence="8">C.B.Clarke</strain>
        <tissue evidence="8">Leaf</tissue>
    </source>
</reference>
<dbReference type="InterPro" id="IPR001245">
    <property type="entry name" value="Ser-Thr/Tyr_kinase_cat_dom"/>
</dbReference>
<dbReference type="InterPro" id="IPR017441">
    <property type="entry name" value="Protein_kinase_ATP_BS"/>
</dbReference>
<evidence type="ECO:0000313" key="8">
    <source>
        <dbReference type="EMBL" id="KAF3335482.1"/>
    </source>
</evidence>
<keyword evidence="6" id="KW-0472">Membrane</keyword>
<dbReference type="OrthoDB" id="1909384at2759"/>
<keyword evidence="6" id="KW-0812">Transmembrane</keyword>
<dbReference type="Proteomes" id="UP000623129">
    <property type="component" value="Unassembled WGS sequence"/>
</dbReference>
<evidence type="ECO:0000256" key="2">
    <source>
        <dbReference type="ARBA" id="ARBA00022741"/>
    </source>
</evidence>
<dbReference type="GO" id="GO:0005524">
    <property type="term" value="F:ATP binding"/>
    <property type="evidence" value="ECO:0007669"/>
    <property type="project" value="UniProtKB-UniRule"/>
</dbReference>
<dbReference type="AlphaFoldDB" id="A0A833RCD5"/>
<proteinExistence type="predicted"/>
<keyword evidence="8" id="KW-0675">Receptor</keyword>
<dbReference type="InterPro" id="IPR000719">
    <property type="entry name" value="Prot_kinase_dom"/>
</dbReference>
<dbReference type="InterPro" id="IPR011009">
    <property type="entry name" value="Kinase-like_dom_sf"/>
</dbReference>
<evidence type="ECO:0000256" key="6">
    <source>
        <dbReference type="SAM" id="Phobius"/>
    </source>
</evidence>
<name>A0A833RCD5_9POAL</name>
<dbReference type="FunFam" id="3.30.200.20:FF:000178">
    <property type="entry name" value="serine/threonine-protein kinase PBS1-like"/>
    <property type="match status" value="1"/>
</dbReference>
<keyword evidence="6" id="KW-1133">Transmembrane helix</keyword>
<dbReference type="Pfam" id="PF07714">
    <property type="entry name" value="PK_Tyr_Ser-Thr"/>
    <property type="match status" value="1"/>
</dbReference>
<evidence type="ECO:0000313" key="9">
    <source>
        <dbReference type="Proteomes" id="UP000623129"/>
    </source>
</evidence>
<sequence>MKSNSSKIAIAIIVPIVVVAILAAVATFIIYKLKRRPENRQFTYKDLELITHNFQQEIGRGGFGKVYSGFMVDGTQIAVKLRLQTSTQGIKEFMVEAHLMTRIHHKNLVSLIGYCKDENSLALVLEYMSEGNLDDHLRDAKMEAKTADFGISKAFNSTNSTHVSMNHIVTGQPAIIKGSRPDNENMNIIQWVCQRLAKGNIESVVDARMQGEYDINSVWKAADVALKCTAQSAVQRPTMTEVVIQLKECIELEAATGRNYNTNFYSGNNSNGHTIENVSQNSTQEMEQKVGRVPVASSPVAR</sequence>
<comment type="caution">
    <text evidence="8">The sequence shown here is derived from an EMBL/GenBank/DDBJ whole genome shotgun (WGS) entry which is preliminary data.</text>
</comment>
<keyword evidence="1" id="KW-0808">Transferase</keyword>